<evidence type="ECO:0000313" key="12">
    <source>
        <dbReference type="EMBL" id="KAJ9131404.1"/>
    </source>
</evidence>
<dbReference type="InterPro" id="IPR000634">
    <property type="entry name" value="Ser/Thr_deHydtase_PyrdxlP-BS"/>
</dbReference>
<evidence type="ECO:0000256" key="4">
    <source>
        <dbReference type="ARBA" id="ARBA00010869"/>
    </source>
</evidence>
<evidence type="ECO:0000256" key="6">
    <source>
        <dbReference type="ARBA" id="ARBA00022432"/>
    </source>
</evidence>
<dbReference type="GO" id="GO:0030170">
    <property type="term" value="F:pyridoxal phosphate binding"/>
    <property type="evidence" value="ECO:0007669"/>
    <property type="project" value="InterPro"/>
</dbReference>
<comment type="pathway">
    <text evidence="3">Carbohydrate biosynthesis; gluconeogenesis.</text>
</comment>
<evidence type="ECO:0000256" key="3">
    <source>
        <dbReference type="ARBA" id="ARBA00004742"/>
    </source>
</evidence>
<evidence type="ECO:0000259" key="11">
    <source>
        <dbReference type="Pfam" id="PF00291"/>
    </source>
</evidence>
<dbReference type="Gene3D" id="3.40.50.1100">
    <property type="match status" value="2"/>
</dbReference>
<dbReference type="Pfam" id="PF00291">
    <property type="entry name" value="PALP"/>
    <property type="match status" value="1"/>
</dbReference>
<dbReference type="AlphaFoldDB" id="A0AA38VBA5"/>
<protein>
    <recommendedName>
        <fullName evidence="5">L-serine ammonia-lyase</fullName>
        <ecNumber evidence="5">4.3.1.17</ecNumber>
    </recommendedName>
</protein>
<accession>A0AA38VBA5</accession>
<dbReference type="Proteomes" id="UP001174691">
    <property type="component" value="Unassembled WGS sequence"/>
</dbReference>
<feature type="domain" description="Tryptophan synthase beta chain-like PALP" evidence="11">
    <location>
        <begin position="15"/>
        <end position="334"/>
    </location>
</feature>
<keyword evidence="8" id="KW-0663">Pyridoxal phosphate</keyword>
<dbReference type="PANTHER" id="PTHR48078:SF2">
    <property type="entry name" value="CATABOLIC L-SERINE_THREONINE DEHYDRATASE"/>
    <property type="match status" value="1"/>
</dbReference>
<dbReference type="GO" id="GO:0006094">
    <property type="term" value="P:gluconeogenesis"/>
    <property type="evidence" value="ECO:0007669"/>
    <property type="project" value="UniProtKB-KW"/>
</dbReference>
<dbReference type="GO" id="GO:0005737">
    <property type="term" value="C:cytoplasm"/>
    <property type="evidence" value="ECO:0007669"/>
    <property type="project" value="UniProtKB-SubCell"/>
</dbReference>
<dbReference type="GO" id="GO:0006567">
    <property type="term" value="P:L-threonine catabolic process"/>
    <property type="evidence" value="ECO:0007669"/>
    <property type="project" value="TreeGrafter"/>
</dbReference>
<evidence type="ECO:0000256" key="5">
    <source>
        <dbReference type="ARBA" id="ARBA00012093"/>
    </source>
</evidence>
<evidence type="ECO:0000313" key="13">
    <source>
        <dbReference type="Proteomes" id="UP001174691"/>
    </source>
</evidence>
<evidence type="ECO:0000256" key="10">
    <source>
        <dbReference type="ARBA" id="ARBA00049406"/>
    </source>
</evidence>
<keyword evidence="9" id="KW-0456">Lyase</keyword>
<evidence type="ECO:0000256" key="1">
    <source>
        <dbReference type="ARBA" id="ARBA00001933"/>
    </source>
</evidence>
<organism evidence="12 13">
    <name type="scientific">Coniochaeta hoffmannii</name>
    <dbReference type="NCBI Taxonomy" id="91930"/>
    <lineage>
        <taxon>Eukaryota</taxon>
        <taxon>Fungi</taxon>
        <taxon>Dikarya</taxon>
        <taxon>Ascomycota</taxon>
        <taxon>Pezizomycotina</taxon>
        <taxon>Sordariomycetes</taxon>
        <taxon>Sordariomycetidae</taxon>
        <taxon>Coniochaetales</taxon>
        <taxon>Coniochaetaceae</taxon>
        <taxon>Coniochaeta</taxon>
    </lineage>
</organism>
<dbReference type="FunFam" id="3.40.50.1100:FF:000040">
    <property type="entry name" value="L-serine dehydratase, putative"/>
    <property type="match status" value="1"/>
</dbReference>
<dbReference type="PANTHER" id="PTHR48078">
    <property type="entry name" value="THREONINE DEHYDRATASE, MITOCHONDRIAL-RELATED"/>
    <property type="match status" value="1"/>
</dbReference>
<dbReference type="InterPro" id="IPR001926">
    <property type="entry name" value="TrpB-like_PALP"/>
</dbReference>
<keyword evidence="13" id="KW-1185">Reference proteome</keyword>
<proteinExistence type="inferred from homology"/>
<dbReference type="GO" id="GO:0004794">
    <property type="term" value="F:threonine deaminase activity"/>
    <property type="evidence" value="ECO:0007669"/>
    <property type="project" value="TreeGrafter"/>
</dbReference>
<dbReference type="PROSITE" id="PS00165">
    <property type="entry name" value="DEHYDRATASE_SER_THR"/>
    <property type="match status" value="1"/>
</dbReference>
<dbReference type="EMBL" id="JANBVN010000236">
    <property type="protein sequence ID" value="KAJ9131404.1"/>
    <property type="molecule type" value="Genomic_DNA"/>
</dbReference>
<dbReference type="EC" id="4.3.1.17" evidence="5"/>
<comment type="cofactor">
    <cofactor evidence="1">
        <name>pyridoxal 5'-phosphate</name>
        <dbReference type="ChEBI" id="CHEBI:597326"/>
    </cofactor>
</comment>
<evidence type="ECO:0000256" key="8">
    <source>
        <dbReference type="ARBA" id="ARBA00022898"/>
    </source>
</evidence>
<dbReference type="InterPro" id="IPR036052">
    <property type="entry name" value="TrpB-like_PALP_sf"/>
</dbReference>
<comment type="subcellular location">
    <subcellularLocation>
        <location evidence="2">Cytoplasm</location>
    </subcellularLocation>
</comment>
<dbReference type="GO" id="GO:0009097">
    <property type="term" value="P:isoleucine biosynthetic process"/>
    <property type="evidence" value="ECO:0007669"/>
    <property type="project" value="TreeGrafter"/>
</dbReference>
<evidence type="ECO:0000256" key="2">
    <source>
        <dbReference type="ARBA" id="ARBA00004496"/>
    </source>
</evidence>
<evidence type="ECO:0000256" key="9">
    <source>
        <dbReference type="ARBA" id="ARBA00023239"/>
    </source>
</evidence>
<reference evidence="12" key="1">
    <citation type="submission" date="2022-07" db="EMBL/GenBank/DDBJ databases">
        <title>Fungi with potential for degradation of polypropylene.</title>
        <authorList>
            <person name="Gostincar C."/>
        </authorList>
    </citation>
    <scope>NUCLEOTIDE SEQUENCE</scope>
    <source>
        <strain evidence="12">EXF-13287</strain>
    </source>
</reference>
<name>A0AA38VBA5_9PEZI</name>
<comment type="similarity">
    <text evidence="4">Belongs to the serine/threonine dehydratase family.</text>
</comment>
<dbReference type="SUPFAM" id="SSF53686">
    <property type="entry name" value="Tryptophan synthase beta subunit-like PLP-dependent enzymes"/>
    <property type="match status" value="1"/>
</dbReference>
<dbReference type="GO" id="GO:0006565">
    <property type="term" value="P:L-serine catabolic process"/>
    <property type="evidence" value="ECO:0007669"/>
    <property type="project" value="TreeGrafter"/>
</dbReference>
<keyword evidence="7" id="KW-0963">Cytoplasm</keyword>
<comment type="catalytic activity">
    <reaction evidence="10">
        <text>L-serine = pyruvate + NH4(+)</text>
        <dbReference type="Rhea" id="RHEA:19169"/>
        <dbReference type="ChEBI" id="CHEBI:15361"/>
        <dbReference type="ChEBI" id="CHEBI:28938"/>
        <dbReference type="ChEBI" id="CHEBI:33384"/>
        <dbReference type="EC" id="4.3.1.17"/>
    </reaction>
</comment>
<dbReference type="CDD" id="cd06448">
    <property type="entry name" value="L-Ser-dehyd"/>
    <property type="match status" value="1"/>
</dbReference>
<keyword evidence="6" id="KW-0312">Gluconeogenesis</keyword>
<dbReference type="GO" id="GO:0003941">
    <property type="term" value="F:L-serine ammonia-lyase activity"/>
    <property type="evidence" value="ECO:0007669"/>
    <property type="project" value="UniProtKB-EC"/>
</dbReference>
<dbReference type="InterPro" id="IPR050147">
    <property type="entry name" value="Ser/Thr_Dehydratase"/>
</dbReference>
<sequence>MGSISHSDLPKPWLETPCIHSPPLSRAAGCNIYLKLDNLQPSGSFKSRGIGNMMFRAIAASSAGTTLTGTDAADAGAVHFYCSSGGNAGLAAATSAVALGSPATIVVPQTCSPLMIGKLKDLGADVVQTGANWGEADRYLREELLAKEKGRGVYVPPFDHPDIWAGAASIVDEIAKQMDGVQVDGIVCNVGGGGLLCGIMQGLEARKKTSLGKARVLAIETVGAESLYRSVEQGELVTLDKITSIATSLGAPRVAEECFEWTRRRGDALICSTVTDGEAVMGCVNLLNDARLLVEVACGATIAPVYTGGLREKLGKGLSDEQWKEKNIVLIVCGGSNINLELLNKYKETYGV</sequence>
<evidence type="ECO:0000256" key="7">
    <source>
        <dbReference type="ARBA" id="ARBA00022490"/>
    </source>
</evidence>
<comment type="caution">
    <text evidence="12">The sequence shown here is derived from an EMBL/GenBank/DDBJ whole genome shotgun (WGS) entry which is preliminary data.</text>
</comment>
<gene>
    <name evidence="12" type="ORF">NKR19_g9533</name>
</gene>